<dbReference type="EMBL" id="CP047289">
    <property type="protein sequence ID" value="QUS34868.1"/>
    <property type="molecule type" value="Genomic_DNA"/>
</dbReference>
<dbReference type="InterPro" id="IPR006179">
    <property type="entry name" value="5_nucleotidase/apyrase"/>
</dbReference>
<dbReference type="PRINTS" id="PR01607">
    <property type="entry name" value="APYRASEFAMLY"/>
</dbReference>
<dbReference type="Gene3D" id="3.60.21.10">
    <property type="match status" value="1"/>
</dbReference>
<dbReference type="InterPro" id="IPR029052">
    <property type="entry name" value="Metallo-depent_PP-like"/>
</dbReference>
<dbReference type="GO" id="GO:0016787">
    <property type="term" value="F:hydrolase activity"/>
    <property type="evidence" value="ECO:0007669"/>
    <property type="project" value="UniProtKB-KW"/>
</dbReference>
<dbReference type="Pfam" id="PF00149">
    <property type="entry name" value="Metallophos"/>
    <property type="match status" value="1"/>
</dbReference>
<comment type="similarity">
    <text evidence="5">Belongs to the 5'-nucleotidase family.</text>
</comment>
<dbReference type="FunFam" id="3.60.21.10:FF:000020">
    <property type="entry name" value="NT5E isoform 4"/>
    <property type="match status" value="1"/>
</dbReference>
<feature type="domain" description="Calcineurin-like phosphoesterase" evidence="6">
    <location>
        <begin position="26"/>
        <end position="244"/>
    </location>
</feature>
<keyword evidence="1" id="KW-0479">Metal-binding</keyword>
<evidence type="ECO:0000256" key="3">
    <source>
        <dbReference type="ARBA" id="ARBA00022741"/>
    </source>
</evidence>
<keyword evidence="9" id="KW-1185">Reference proteome</keyword>
<evidence type="ECO:0000313" key="8">
    <source>
        <dbReference type="EMBL" id="QUS34868.1"/>
    </source>
</evidence>
<evidence type="ECO:0000256" key="2">
    <source>
        <dbReference type="ARBA" id="ARBA00022729"/>
    </source>
</evidence>
<feature type="signal peptide" evidence="5">
    <location>
        <begin position="1"/>
        <end position="22"/>
    </location>
</feature>
<keyword evidence="3 5" id="KW-0547">Nucleotide-binding</keyword>
<dbReference type="InterPro" id="IPR036907">
    <property type="entry name" value="5'-Nucleotdase_C_sf"/>
</dbReference>
<dbReference type="AlphaFoldDB" id="A0A8J8MRC0"/>
<accession>A0A8J8MRC0</accession>
<sequence length="519" mass="54127">MKMRTLLATAAALALGAGAAHADFTLTILHTNDVHDRFEPVTSSGSSCGAEDDAAGKCFGGVARLVTATREAREAAVNPVVLDGGDWFQGTLFYTRYKHAAAAEFIDRIGYDAMAVGNHELDDGPEELAALADAVDTPLLAANMDTSSEPLLTGKIAAHVVLEVGGEKIGVIGLTPQDNDELASPGPNLTFSAPAPAVQAEVDELTGQGIDKIILLSHSGYSVDQQIADQTHGVDVIVGGHSHTLLGTGEGAAGPYPTMVNGVPIVQAEAYSMYLGELVVTFDDDGRVIAADGAPKLLDASVAEDPEAAARVAELAGPLEEIRARQIGETEAAIEGDRDVCRQRECSMGNLVAEAQLARVADQGVQISLVNGGGLRASIDAGPVTMGEVLTVLPFNNTLSTFQITGAQLKEALENGVSQMADGGGRFPQVAGMRYTVDPAAPVGQRVSEVMVGDQPLDMAAEYMAVSNNYVRNGGDGYDSFVDAKNAYDFGPDLADVVAEYLSAHQPYTPFTDGRITVK</sequence>
<evidence type="ECO:0000259" key="7">
    <source>
        <dbReference type="Pfam" id="PF02872"/>
    </source>
</evidence>
<dbReference type="Gene3D" id="3.90.780.10">
    <property type="entry name" value="5'-Nucleotidase, C-terminal domain"/>
    <property type="match status" value="1"/>
</dbReference>
<dbReference type="Pfam" id="PF02872">
    <property type="entry name" value="5_nucleotid_C"/>
    <property type="match status" value="1"/>
</dbReference>
<dbReference type="PANTHER" id="PTHR11575">
    <property type="entry name" value="5'-NUCLEOTIDASE-RELATED"/>
    <property type="match status" value="1"/>
</dbReference>
<dbReference type="Proteomes" id="UP000679284">
    <property type="component" value="Chromosome"/>
</dbReference>
<evidence type="ECO:0000256" key="4">
    <source>
        <dbReference type="ARBA" id="ARBA00022801"/>
    </source>
</evidence>
<dbReference type="SUPFAM" id="SSF56300">
    <property type="entry name" value="Metallo-dependent phosphatases"/>
    <property type="match status" value="1"/>
</dbReference>
<evidence type="ECO:0000256" key="5">
    <source>
        <dbReference type="RuleBase" id="RU362119"/>
    </source>
</evidence>
<dbReference type="SUPFAM" id="SSF55816">
    <property type="entry name" value="5'-nucleotidase (syn. UDP-sugar hydrolase), C-terminal domain"/>
    <property type="match status" value="1"/>
</dbReference>
<dbReference type="PANTHER" id="PTHR11575:SF24">
    <property type="entry name" value="5'-NUCLEOTIDASE"/>
    <property type="match status" value="1"/>
</dbReference>
<evidence type="ECO:0000313" key="9">
    <source>
        <dbReference type="Proteomes" id="UP000679284"/>
    </source>
</evidence>
<feature type="chain" id="PRO_5035337667" evidence="5">
    <location>
        <begin position="23"/>
        <end position="519"/>
    </location>
</feature>
<reference evidence="8" key="1">
    <citation type="submission" date="2020-01" db="EMBL/GenBank/DDBJ databases">
        <authorList>
            <person name="Yang Y."/>
            <person name="Kwon Y.M."/>
        </authorList>
    </citation>
    <scope>NUCLEOTIDE SEQUENCE</scope>
    <source>
        <strain evidence="8">PG104</strain>
    </source>
</reference>
<feature type="domain" description="5'-Nucleotidase C-terminal" evidence="7">
    <location>
        <begin position="327"/>
        <end position="482"/>
    </location>
</feature>
<evidence type="ECO:0000256" key="1">
    <source>
        <dbReference type="ARBA" id="ARBA00022723"/>
    </source>
</evidence>
<protein>
    <submittedName>
        <fullName evidence="8">Multifunctional 2',3'-cyclic-nucleotide 2'-phosphodiesterase/5'-nucleotidase/3'-nucleotidase</fullName>
    </submittedName>
</protein>
<dbReference type="InterPro" id="IPR004843">
    <property type="entry name" value="Calcineurin-like_PHP"/>
</dbReference>
<dbReference type="InterPro" id="IPR008334">
    <property type="entry name" value="5'-Nucleotdase_C"/>
</dbReference>
<dbReference type="KEGG" id="fap:GR316_00440"/>
<gene>
    <name evidence="8" type="ORF">GR316_00440</name>
</gene>
<dbReference type="GO" id="GO:0000166">
    <property type="term" value="F:nucleotide binding"/>
    <property type="evidence" value="ECO:0007669"/>
    <property type="project" value="UniProtKB-KW"/>
</dbReference>
<name>A0A8J8MRC0_9RHOB</name>
<evidence type="ECO:0000259" key="6">
    <source>
        <dbReference type="Pfam" id="PF00149"/>
    </source>
</evidence>
<dbReference type="GO" id="GO:0046872">
    <property type="term" value="F:metal ion binding"/>
    <property type="evidence" value="ECO:0007669"/>
    <property type="project" value="UniProtKB-KW"/>
</dbReference>
<keyword evidence="2 5" id="KW-0732">Signal</keyword>
<keyword evidence="4 5" id="KW-0378">Hydrolase</keyword>
<organism evidence="8 9">
    <name type="scientific">Falsirhodobacter algicola</name>
    <dbReference type="NCBI Taxonomy" id="2692330"/>
    <lineage>
        <taxon>Bacteria</taxon>
        <taxon>Pseudomonadati</taxon>
        <taxon>Pseudomonadota</taxon>
        <taxon>Alphaproteobacteria</taxon>
        <taxon>Rhodobacterales</taxon>
        <taxon>Paracoccaceae</taxon>
        <taxon>Falsirhodobacter</taxon>
    </lineage>
</organism>
<dbReference type="CDD" id="cd07409">
    <property type="entry name" value="MPP_CD73_N"/>
    <property type="match status" value="1"/>
</dbReference>
<dbReference type="GO" id="GO:0009166">
    <property type="term" value="P:nucleotide catabolic process"/>
    <property type="evidence" value="ECO:0007669"/>
    <property type="project" value="InterPro"/>
</dbReference>
<proteinExistence type="inferred from homology"/>